<feature type="compositionally biased region" description="Polar residues" evidence="1">
    <location>
        <begin position="958"/>
        <end position="971"/>
    </location>
</feature>
<feature type="compositionally biased region" description="Low complexity" evidence="1">
    <location>
        <begin position="878"/>
        <end position="889"/>
    </location>
</feature>
<protein>
    <submittedName>
        <fullName evidence="2">Uncharacterized protein</fullName>
    </submittedName>
</protein>
<feature type="region of interest" description="Disordered" evidence="1">
    <location>
        <begin position="249"/>
        <end position="268"/>
    </location>
</feature>
<reference evidence="2" key="1">
    <citation type="submission" date="2019-06" db="EMBL/GenBank/DDBJ databases">
        <authorList>
            <person name="Zheng W."/>
        </authorList>
    </citation>
    <scope>NUCLEOTIDE SEQUENCE</scope>
    <source>
        <strain evidence="2">QDHG01</strain>
    </source>
</reference>
<comment type="caution">
    <text evidence="2">The sequence shown here is derived from an EMBL/GenBank/DDBJ whole genome shotgun (WGS) entry which is preliminary data.</text>
</comment>
<evidence type="ECO:0000313" key="3">
    <source>
        <dbReference type="Proteomes" id="UP000785679"/>
    </source>
</evidence>
<feature type="region of interest" description="Disordered" evidence="1">
    <location>
        <begin position="544"/>
        <end position="563"/>
    </location>
</feature>
<feature type="region of interest" description="Disordered" evidence="1">
    <location>
        <begin position="945"/>
        <end position="990"/>
    </location>
</feature>
<feature type="compositionally biased region" description="Acidic residues" evidence="1">
    <location>
        <begin position="905"/>
        <end position="915"/>
    </location>
</feature>
<sequence>MFASFQGFLDGPVDVERFYDFAAPLSSQEYQSESSLERDQQRFSDVKEQPLLTLTDTQLLREQMARQSSELETGVLMLGTNNFMVTDSSAVANNTPAALEAVMQMRRGSAEEESTTERQIQTILMNQHAQREGLSTSFDDVSMDQMLLQMQQQPPPPQSKAYERLYYSGLQRKASRERQNKAILISKIENEMAMLQRAPKISLISSEVARSLSKQRQTISQDFIEYSMEWKKLRDAKIEHKRMELESQLKQEHKPQHPRVAPEQLPNGYKGPLSGYYDRVSHFFTKKKQLLEQSMVKPPGMPRINRSRSKSKKRDSSIYGATNTAQGMKTATFEYDSRTAPPAVNQSNEMMILEDDNLLDESEREDILSLGGQQQNVDLQNITQVQNYFNDEEHLPVEERLLRKGLQYKYNLNQKRHDRIQDQIQSGPTFQPQLISNNEPYLQRKREQINELLGLGVISDTQVTSINENDEYVDGQQPSTQRVVIWPKQGDHFYYEAMVHLMNKQTKIIEHQKQLEFNPRIPQISKKSREIISQSNRIPIYERNLPQPNLSQNKFTPKPAQDEETAKLRKEKIQLFIKRNYELKKNKEASPQQIPFDFKPQLSQGTLHMIQERIKAREGNAAPPSFEELYAQAKKIQKKKQEREAKVKKEREEKELEGATFKPQINEFKQKKGKPEGGTQEKGYLSKHFKQVVSERKKESKGGYYDQYQKQRSEPTPTYAQLAKNEGKQNPPRVSQISELKRPSTVESNLLDFNQERFNQETDQGPFLEGSVSSSRSASISLGQKKEALIEGFLQDMSATNSSLAIQKVIEEARKALLECDSDEGYIENHSQETIVESYKPFEVSSRPNQYAILEVDQQPTSPPKEKSIEIKIECQQEDSSQQNSIQNQSDKRQQEAMNKTLSLIEEENEEDNFTVEDKSGGNPNGFGDSQKIFIEDTLRELSIQGTPEKGGAHSRHSSYQQPKSTSLDAQQSEERIENRQKGYAPPSIVRDIEQMEREFTQFLEQIYN</sequence>
<dbReference type="EMBL" id="RRYP01002761">
    <property type="protein sequence ID" value="TNV84446.1"/>
    <property type="molecule type" value="Genomic_DNA"/>
</dbReference>
<proteinExistence type="predicted"/>
<feature type="compositionally biased region" description="Polar residues" evidence="1">
    <location>
        <begin position="546"/>
        <end position="555"/>
    </location>
</feature>
<feature type="region of interest" description="Disordered" evidence="1">
    <location>
        <begin position="640"/>
        <end position="773"/>
    </location>
</feature>
<name>A0A8J8P2J0_HALGN</name>
<dbReference type="Proteomes" id="UP000785679">
    <property type="component" value="Unassembled WGS sequence"/>
</dbReference>
<feature type="compositionally biased region" description="Basic and acidic residues" evidence="1">
    <location>
        <begin position="640"/>
        <end position="657"/>
    </location>
</feature>
<keyword evidence="3" id="KW-1185">Reference proteome</keyword>
<organism evidence="2 3">
    <name type="scientific">Halteria grandinella</name>
    <dbReference type="NCBI Taxonomy" id="5974"/>
    <lineage>
        <taxon>Eukaryota</taxon>
        <taxon>Sar</taxon>
        <taxon>Alveolata</taxon>
        <taxon>Ciliophora</taxon>
        <taxon>Intramacronucleata</taxon>
        <taxon>Spirotrichea</taxon>
        <taxon>Stichotrichia</taxon>
        <taxon>Sporadotrichida</taxon>
        <taxon>Halteriidae</taxon>
        <taxon>Halteria</taxon>
    </lineage>
</organism>
<feature type="region of interest" description="Disordered" evidence="1">
    <location>
        <begin position="297"/>
        <end position="325"/>
    </location>
</feature>
<evidence type="ECO:0000256" key="1">
    <source>
        <dbReference type="SAM" id="MobiDB-lite"/>
    </source>
</evidence>
<gene>
    <name evidence="2" type="ORF">FGO68_gene8319</name>
</gene>
<dbReference type="OrthoDB" id="10666220at2759"/>
<dbReference type="AlphaFoldDB" id="A0A8J8P2J0"/>
<feature type="region of interest" description="Disordered" evidence="1">
    <location>
        <begin position="876"/>
        <end position="930"/>
    </location>
</feature>
<evidence type="ECO:0000313" key="2">
    <source>
        <dbReference type="EMBL" id="TNV84446.1"/>
    </source>
</evidence>
<feature type="compositionally biased region" description="Polar residues" evidence="1">
    <location>
        <begin position="708"/>
        <end position="719"/>
    </location>
</feature>
<accession>A0A8J8P2J0</accession>